<dbReference type="OrthoDB" id="839738at2"/>
<feature type="transmembrane region" description="Helical" evidence="1">
    <location>
        <begin position="47"/>
        <end position="65"/>
    </location>
</feature>
<gene>
    <name evidence="2" type="ORF">LV85_03509</name>
</gene>
<evidence type="ECO:0000256" key="1">
    <source>
        <dbReference type="SAM" id="Phobius"/>
    </source>
</evidence>
<name>A0A2W7RD80_9BACT</name>
<accession>A0A2W7RD80</accession>
<keyword evidence="1" id="KW-1133">Transmembrane helix</keyword>
<dbReference type="RefSeq" id="WP_111321791.1">
    <property type="nucleotide sequence ID" value="NZ_QKZT01000018.1"/>
</dbReference>
<protein>
    <submittedName>
        <fullName evidence="2">Uncharacterized protein</fullName>
    </submittedName>
</protein>
<feature type="transmembrane region" description="Helical" evidence="1">
    <location>
        <begin position="16"/>
        <end position="35"/>
    </location>
</feature>
<organism evidence="2 3">
    <name type="scientific">Algoriphagus chordae</name>
    <dbReference type="NCBI Taxonomy" id="237019"/>
    <lineage>
        <taxon>Bacteria</taxon>
        <taxon>Pseudomonadati</taxon>
        <taxon>Bacteroidota</taxon>
        <taxon>Cytophagia</taxon>
        <taxon>Cytophagales</taxon>
        <taxon>Cyclobacteriaceae</taxon>
        <taxon>Algoriphagus</taxon>
    </lineage>
</organism>
<keyword evidence="1" id="KW-0472">Membrane</keyword>
<keyword evidence="1" id="KW-0812">Transmembrane</keyword>
<evidence type="ECO:0000313" key="3">
    <source>
        <dbReference type="Proteomes" id="UP000248882"/>
    </source>
</evidence>
<keyword evidence="3" id="KW-1185">Reference proteome</keyword>
<evidence type="ECO:0000313" key="2">
    <source>
        <dbReference type="EMBL" id="PZX48695.1"/>
    </source>
</evidence>
<proteinExistence type="predicted"/>
<reference evidence="2 3" key="1">
    <citation type="submission" date="2018-06" db="EMBL/GenBank/DDBJ databases">
        <title>Genomic Encyclopedia of Archaeal and Bacterial Type Strains, Phase II (KMG-II): from individual species to whole genera.</title>
        <authorList>
            <person name="Goeker M."/>
        </authorList>
    </citation>
    <scope>NUCLEOTIDE SEQUENCE [LARGE SCALE GENOMIC DNA]</scope>
    <source>
        <strain evidence="2 3">DSM 19830</strain>
    </source>
</reference>
<dbReference type="Proteomes" id="UP000248882">
    <property type="component" value="Unassembled WGS sequence"/>
</dbReference>
<comment type="caution">
    <text evidence="2">The sequence shown here is derived from an EMBL/GenBank/DDBJ whole genome shotgun (WGS) entry which is preliminary data.</text>
</comment>
<dbReference type="EMBL" id="QKZT01000018">
    <property type="protein sequence ID" value="PZX48695.1"/>
    <property type="molecule type" value="Genomic_DNA"/>
</dbReference>
<sequence length="95" mass="10556">MKWTDHSDKTLLQRSFLFGITGIVLCMLSLLNSYFHVLDAPMGPLNGVGYALQLVGLSLAVLVIRKRKLSPEIKVRAQKMIVILAVGLLFFILSL</sequence>
<feature type="transmembrane region" description="Helical" evidence="1">
    <location>
        <begin position="77"/>
        <end position="94"/>
    </location>
</feature>
<dbReference type="AlphaFoldDB" id="A0A2W7RD80"/>